<accession>A0ABU0AI99</accession>
<dbReference type="Proteomes" id="UP001238088">
    <property type="component" value="Unassembled WGS sequence"/>
</dbReference>
<gene>
    <name evidence="1" type="ORF">J2S17_002870</name>
</gene>
<organism evidence="1 2">
    <name type="scientific">Cytobacillus purgationiresistens</name>
    <dbReference type="NCBI Taxonomy" id="863449"/>
    <lineage>
        <taxon>Bacteria</taxon>
        <taxon>Bacillati</taxon>
        <taxon>Bacillota</taxon>
        <taxon>Bacilli</taxon>
        <taxon>Bacillales</taxon>
        <taxon>Bacillaceae</taxon>
        <taxon>Cytobacillus</taxon>
    </lineage>
</organism>
<keyword evidence="2" id="KW-1185">Reference proteome</keyword>
<dbReference type="EMBL" id="JAUSUB010000011">
    <property type="protein sequence ID" value="MDQ0270984.1"/>
    <property type="molecule type" value="Genomic_DNA"/>
</dbReference>
<comment type="caution">
    <text evidence="1">The sequence shown here is derived from an EMBL/GenBank/DDBJ whole genome shotgun (WGS) entry which is preliminary data.</text>
</comment>
<sequence>MMINVDDLPVEEEKMTQLDMSKFGNELFVPRSFAWVINKENIKGVCIMASTEF</sequence>
<protein>
    <submittedName>
        <fullName evidence="1">Uncharacterized protein</fullName>
    </submittedName>
</protein>
<evidence type="ECO:0000313" key="1">
    <source>
        <dbReference type="EMBL" id="MDQ0270984.1"/>
    </source>
</evidence>
<proteinExistence type="predicted"/>
<reference evidence="1 2" key="1">
    <citation type="submission" date="2023-07" db="EMBL/GenBank/DDBJ databases">
        <title>Genomic Encyclopedia of Type Strains, Phase IV (KMG-IV): sequencing the most valuable type-strain genomes for metagenomic binning, comparative biology and taxonomic classification.</title>
        <authorList>
            <person name="Goeker M."/>
        </authorList>
    </citation>
    <scope>NUCLEOTIDE SEQUENCE [LARGE SCALE GENOMIC DNA]</scope>
    <source>
        <strain evidence="1 2">DSM 23494</strain>
    </source>
</reference>
<name>A0ABU0AI99_9BACI</name>
<evidence type="ECO:0000313" key="2">
    <source>
        <dbReference type="Proteomes" id="UP001238088"/>
    </source>
</evidence>